<dbReference type="Proteomes" id="UP000037460">
    <property type="component" value="Unassembled WGS sequence"/>
</dbReference>
<keyword evidence="3" id="KW-1185">Reference proteome</keyword>
<feature type="region of interest" description="Disordered" evidence="1">
    <location>
        <begin position="1"/>
        <end position="24"/>
    </location>
</feature>
<dbReference type="GO" id="GO:0005634">
    <property type="term" value="C:nucleus"/>
    <property type="evidence" value="ECO:0007669"/>
    <property type="project" value="TreeGrafter"/>
</dbReference>
<dbReference type="InterPro" id="IPR050517">
    <property type="entry name" value="DDR_Repair_Kinase"/>
</dbReference>
<name>A0A0M0KBX1_9EUKA</name>
<dbReference type="InterPro" id="IPR046805">
    <property type="entry name" value="Tra1_ring"/>
</dbReference>
<gene>
    <name evidence="2" type="ORF">Ctob_014877</name>
</gene>
<evidence type="ECO:0000256" key="1">
    <source>
        <dbReference type="SAM" id="MobiDB-lite"/>
    </source>
</evidence>
<dbReference type="GO" id="GO:0000124">
    <property type="term" value="C:SAGA complex"/>
    <property type="evidence" value="ECO:0007669"/>
    <property type="project" value="TreeGrafter"/>
</dbReference>
<dbReference type="InterPro" id="IPR046807">
    <property type="entry name" value="Tra1_central"/>
</dbReference>
<proteinExistence type="predicted"/>
<dbReference type="InterPro" id="IPR016024">
    <property type="entry name" value="ARM-type_fold"/>
</dbReference>
<dbReference type="GO" id="GO:0006355">
    <property type="term" value="P:regulation of DNA-templated transcription"/>
    <property type="evidence" value="ECO:0007669"/>
    <property type="project" value="TreeGrafter"/>
</dbReference>
<accession>A0A0M0KBX1</accession>
<organism evidence="2 3">
    <name type="scientific">Chrysochromulina tobinii</name>
    <dbReference type="NCBI Taxonomy" id="1460289"/>
    <lineage>
        <taxon>Eukaryota</taxon>
        <taxon>Haptista</taxon>
        <taxon>Haptophyta</taxon>
        <taxon>Prymnesiophyceae</taxon>
        <taxon>Prymnesiales</taxon>
        <taxon>Chrysochromulinaceae</taxon>
        <taxon>Chrysochromulina</taxon>
    </lineage>
</organism>
<dbReference type="Pfam" id="PF20206">
    <property type="entry name" value="Tra1_ring"/>
    <property type="match status" value="1"/>
</dbReference>
<dbReference type="PANTHER" id="PTHR11139">
    <property type="entry name" value="ATAXIA TELANGIECTASIA MUTATED ATM -RELATED"/>
    <property type="match status" value="1"/>
</dbReference>
<evidence type="ECO:0000313" key="3">
    <source>
        <dbReference type="Proteomes" id="UP000037460"/>
    </source>
</evidence>
<dbReference type="Pfam" id="PF20175">
    <property type="entry name" value="Tra1_central"/>
    <property type="match status" value="1"/>
</dbReference>
<dbReference type="GO" id="GO:0006281">
    <property type="term" value="P:DNA repair"/>
    <property type="evidence" value="ECO:0007669"/>
    <property type="project" value="TreeGrafter"/>
</dbReference>
<reference evidence="3" key="1">
    <citation type="journal article" date="2015" name="PLoS Genet.">
        <title>Genome Sequence and Transcriptome Analyses of Chrysochromulina tobin: Metabolic Tools for Enhanced Algal Fitness in the Prominent Order Prymnesiales (Haptophyceae).</title>
        <authorList>
            <person name="Hovde B.T."/>
            <person name="Deodato C.R."/>
            <person name="Hunsperger H.M."/>
            <person name="Ryken S.A."/>
            <person name="Yost W."/>
            <person name="Jha R.K."/>
            <person name="Patterson J."/>
            <person name="Monnat R.J. Jr."/>
            <person name="Barlow S.B."/>
            <person name="Starkenburg S.R."/>
            <person name="Cattolico R.A."/>
        </authorList>
    </citation>
    <scope>NUCLEOTIDE SEQUENCE</scope>
    <source>
        <strain evidence="3">CCMP291</strain>
    </source>
</reference>
<feature type="non-terminal residue" evidence="2">
    <location>
        <position position="1470"/>
    </location>
</feature>
<evidence type="ECO:0000313" key="2">
    <source>
        <dbReference type="EMBL" id="KOO35913.1"/>
    </source>
</evidence>
<protein>
    <submittedName>
        <fullName evidence="2">Transformation transcription domain-associated protein</fullName>
    </submittedName>
</protein>
<sequence length="1470" mass="157751">MPSLGDGIAPVADPSQAGSKQTAPGVLTRSTESFKVLTECPLIVMLLFQLYPRYIQVTIPSLIPMMVQTLALRPPRGSARHRLACADFMAAQVKTLSFLTYLLRAFADLMRQYQESIPKCVIQLLLMCPPESASIRKDILVATRHILATDFRVGFFSQIDVLLDEKVLIGSGASAAARSHETLRPLACSTLADLVHHVRGELGIKHLSRVVYIFSCNIHDSSLPIGIQTTSVRLLLNLVENIFHKNDAEGRALLVRILHCLVCKFATFKGQIAKQIEARKKEMDEADAAKGEGGAPAPAVVAAITDSSALADPAAMAVLEKAKAVDKDKGGDKDGKGDKRTESKEVKQMLKTMILGVKTVVWSVSNSRQPQSAGAQKGMSESECLLVARLLKSGLECFAIYSSGPEASSQEEKDVLDYFAGVFTVLDVRNFTQVFSQQVGFMYTRVLKNNTMSTMLQHFLANSTVSRAFADLLLAFLVERIGALGNPDDPSAAVLLRLFKLVFGSVTLFPENEPLLRPHLPTIVTQAMRHAAHAAQPANFFSLLRALFKSIGGGKFEQLYKEFLPLLPSLLQGLIGAHAASHQLHVRELLLELCLTLPARLSSLLPYLQLLMRPVLHALRASHELISLALRTLEFWIDHLHPGFLAPLLSPVMRQLLLALTQQLLPAPHPFGPSALRILGKLGGRNRQSLHMREPLPCTGTAAPIFSVLIPPLVAPGTLTDASAPAGATRPATPIKLPLDAVLERALDLLQTGGKPPKPTPPSSFSSSSSAAAGSAAAVAVQAAADAPLKEAFSLVRACVCRLVTAAADAPVAADAKIAIHGVADAMMVDAMEVDRASTAAGSKDLVMWTVDVKPVASAADGAPATAITIKAIERFEAEEAMLATLYRSITLAAASPALQEQATELLVSLARHTALLIQAEAGEGAPATTRLSARPRCFVQGLLGALGTSSLPELPSRVLDALTALLDAVGTVAAGSVPHGDAAAAEAASESMRCAVGEDLFESLVHLCYTCESPCRSAVLKALQLMCETLPAHWVLSHEMALSAALLHLCEDLARPDDAAASSALLVVAMKRCHGADAPATLAAESPAVSKRVVAVLASGLSACSGGTREAAKMALRTLAGLLDVKVGELLAPLRDSHLAPLLARKLRALALPTQVAVTEAVSFCLKESSHGEGAAELLPLGPPLLSFLTDALLSAEGEETGRDQPRLLGPYARGISLDVRLRVVSIELLCAAMSSEALKAPPHNELRGRMIACFFKSLTVRSDDVVAVARNALAYLIDDMKEKLQKELLQSSLRPILLNLADYRKLSVPLLQGLSRLLSLLSNFFNLTLGEKLLEHLRRWTDPETVNKAKAFKPGDEIKIPCAILALFHLLPPAPGKLLDQLVTVTMDLDAGLPGSAHGGRFWSQYREALLPYMNRHAPEAVAYFLDRLQETRFFRMLLSYVKCPEAEPVRRELANHATKLLIFSFEP</sequence>
<dbReference type="SUPFAM" id="SSF48371">
    <property type="entry name" value="ARM repeat"/>
    <property type="match status" value="1"/>
</dbReference>
<comment type="caution">
    <text evidence="2">The sequence shown here is derived from an EMBL/GenBank/DDBJ whole genome shotgun (WGS) entry which is preliminary data.</text>
</comment>
<dbReference type="PANTHER" id="PTHR11139:SF1">
    <property type="entry name" value="TRANSFORMATION_TRANSCRIPTION DOMAIN-ASSOCIATED PROTEIN"/>
    <property type="match status" value="1"/>
</dbReference>
<dbReference type="GO" id="GO:0035267">
    <property type="term" value="C:NuA4 histone acetyltransferase complex"/>
    <property type="evidence" value="ECO:0007669"/>
    <property type="project" value="TreeGrafter"/>
</dbReference>
<dbReference type="EMBL" id="JWZX01000704">
    <property type="protein sequence ID" value="KOO35913.1"/>
    <property type="molecule type" value="Genomic_DNA"/>
</dbReference>
<dbReference type="OrthoDB" id="5570127at2759"/>